<dbReference type="EMBL" id="JAHHHW010000159">
    <property type="protein sequence ID" value="MBW4435282.1"/>
    <property type="molecule type" value="Genomic_DNA"/>
</dbReference>
<name>A0A9E3LVX7_9NOST</name>
<dbReference type="Proteomes" id="UP000813215">
    <property type="component" value="Unassembled WGS sequence"/>
</dbReference>
<dbReference type="Pfam" id="PF13546">
    <property type="entry name" value="DDE_5"/>
    <property type="match status" value="1"/>
</dbReference>
<evidence type="ECO:0000313" key="2">
    <source>
        <dbReference type="EMBL" id="MBW4435282.1"/>
    </source>
</evidence>
<reference evidence="2" key="1">
    <citation type="submission" date="2021-05" db="EMBL/GenBank/DDBJ databases">
        <authorList>
            <person name="Pietrasiak N."/>
            <person name="Ward R."/>
            <person name="Stajich J.E."/>
            <person name="Kurbessoian T."/>
        </authorList>
    </citation>
    <scope>NUCLEOTIDE SEQUENCE</scope>
    <source>
        <strain evidence="2">HA4357-MV3</strain>
    </source>
</reference>
<sequence>MKRARLEQFRQAAYEYLGRAKDATFELTDAILLTKNIYCLAELSLSPVFRRKWPSIYEALQDSRPQRQKLMQLYIKQILTEKRPLLAGDHTNWSRPDAVKLKEKTYEHSGTSIAGNKPITVGQGYSTIAWIPENEGSWALPLRHERITSAESPISKAIWQLKQVCKYLRVRPISLWDSEYGCAPFVLKTANIPADILVKMRSP</sequence>
<dbReference type="AlphaFoldDB" id="A0A9E3LVX7"/>
<reference evidence="2" key="2">
    <citation type="journal article" date="2022" name="Microbiol. Resour. Announc.">
        <title>Metagenome Sequencing to Explore Phylogenomics of Terrestrial Cyanobacteria.</title>
        <authorList>
            <person name="Ward R.D."/>
            <person name="Stajich J.E."/>
            <person name="Johansen J.R."/>
            <person name="Huntemann M."/>
            <person name="Clum A."/>
            <person name="Foster B."/>
            <person name="Foster B."/>
            <person name="Roux S."/>
            <person name="Palaniappan K."/>
            <person name="Varghese N."/>
            <person name="Mukherjee S."/>
            <person name="Reddy T.B.K."/>
            <person name="Daum C."/>
            <person name="Copeland A."/>
            <person name="Chen I.A."/>
            <person name="Ivanova N.N."/>
            <person name="Kyrpides N.C."/>
            <person name="Shapiro N."/>
            <person name="Eloe-Fadrosh E.A."/>
            <person name="Pietrasiak N."/>
        </authorList>
    </citation>
    <scope>NUCLEOTIDE SEQUENCE</scope>
    <source>
        <strain evidence="2">HA4357-MV3</strain>
    </source>
</reference>
<dbReference type="InterPro" id="IPR038721">
    <property type="entry name" value="IS701-like_DDE_dom"/>
</dbReference>
<protein>
    <submittedName>
        <fullName evidence="2">Transposase</fullName>
    </submittedName>
</protein>
<evidence type="ECO:0000259" key="1">
    <source>
        <dbReference type="Pfam" id="PF13546"/>
    </source>
</evidence>
<organism evidence="2 3">
    <name type="scientific">Pelatocladus maniniholoensis HA4357-MV3</name>
    <dbReference type="NCBI Taxonomy" id="1117104"/>
    <lineage>
        <taxon>Bacteria</taxon>
        <taxon>Bacillati</taxon>
        <taxon>Cyanobacteriota</taxon>
        <taxon>Cyanophyceae</taxon>
        <taxon>Nostocales</taxon>
        <taxon>Nostocaceae</taxon>
        <taxon>Pelatocladus</taxon>
    </lineage>
</organism>
<accession>A0A9E3LVX7</accession>
<feature type="domain" description="Transposase IS701-like DDE" evidence="1">
    <location>
        <begin position="15"/>
        <end position="202"/>
    </location>
</feature>
<evidence type="ECO:0000313" key="3">
    <source>
        <dbReference type="Proteomes" id="UP000813215"/>
    </source>
</evidence>
<comment type="caution">
    <text evidence="2">The sequence shown here is derived from an EMBL/GenBank/DDBJ whole genome shotgun (WGS) entry which is preliminary data.</text>
</comment>
<proteinExistence type="predicted"/>
<gene>
    <name evidence="2" type="ORF">KME28_27125</name>
</gene>